<reference evidence="8 9" key="1">
    <citation type="journal article" date="2021" name="Cell Host Microbe">
        <title>in vivo commensal control of Clostridioides difficile virulence.</title>
        <authorList>
            <person name="Girinathan B.P."/>
            <person name="Dibenedetto N."/>
            <person name="Worley J.N."/>
            <person name="Peltier J."/>
            <person name="Arrieta-Ortiz M.L."/>
            <person name="Rupa Christinal Immanuel S."/>
            <person name="Lavin R."/>
            <person name="Delaney M.L."/>
            <person name="Cummins C."/>
            <person name="Hoffmann M."/>
            <person name="Luo Y."/>
            <person name="Gonzalez-Escalona N."/>
            <person name="Allard M."/>
            <person name="Onderdonk A.B."/>
            <person name="Gerber G.K."/>
            <person name="Sonenshein A.L."/>
            <person name="Baliga N."/>
            <person name="Dupuy B."/>
            <person name="Bry L."/>
        </authorList>
    </citation>
    <scope>NUCLEOTIDE SEQUENCE [LARGE SCALE GENOMIC DNA]</scope>
    <source>
        <strain evidence="8 9">DSM 599</strain>
    </source>
</reference>
<comment type="subunit">
    <text evidence="5">The ABC transporter complex is composed of one ATP-binding protein (MglA), two transmembrane proteins (MglC) and a solute-binding protein (MglB).</text>
</comment>
<keyword evidence="9" id="KW-1185">Reference proteome</keyword>
<dbReference type="InterPro" id="IPR044085">
    <property type="entry name" value="MglB-like_PBP1"/>
</dbReference>
<evidence type="ECO:0000256" key="2">
    <source>
        <dbReference type="ARBA" id="ARBA00007639"/>
    </source>
</evidence>
<name>A0ABS7KU76_CLOSR</name>
<dbReference type="InterPro" id="IPR025997">
    <property type="entry name" value="SBP_2_dom"/>
</dbReference>
<sequence>MKSWLKTLSTIVLLVSSNTFIGCKEKTTNEEIKEIKIGVSVYEGTDIFISSIVDNLEELVKEKGEEGEYKFTLTVEDAKCDQYNQNEQVDKFINQNYDVMCINLVDRRSASSIINRAKNSDIPVVFFNREPVEEDMNMWDKVYYIGTQAEQSGIMQADIVLEKYNKNKKSVDKNNDGKIQYLMLEGEEYHQDALIRTEYCIKRLSEGDIKVEKLESYIADWNRIKAKGKTESWIKKYAGKIEVIFSNNDEMALGAIDAFKNLNLTSNMPVVVGVDGIEAAMKCIKEGYLTGTVLSDANSQAEKIFDISYMLATYEGTEEDKMILNRKYIRDSHEIVTKDNVDIFIDEVINN</sequence>
<dbReference type="InterPro" id="IPR028082">
    <property type="entry name" value="Peripla_BP_I"/>
</dbReference>
<evidence type="ECO:0000313" key="9">
    <source>
        <dbReference type="Proteomes" id="UP001299068"/>
    </source>
</evidence>
<dbReference type="Gene3D" id="3.40.50.2300">
    <property type="match status" value="2"/>
</dbReference>
<evidence type="ECO:0000259" key="7">
    <source>
        <dbReference type="Pfam" id="PF13407"/>
    </source>
</evidence>
<comment type="subcellular location">
    <subcellularLocation>
        <location evidence="1">Cell envelope</location>
    </subcellularLocation>
</comment>
<comment type="similarity">
    <text evidence="2">Belongs to the bacterial solute-binding protein 2 family.</text>
</comment>
<keyword evidence="4" id="KW-0732">Signal</keyword>
<proteinExistence type="inferred from homology"/>
<keyword evidence="3" id="KW-0479">Metal-binding</keyword>
<feature type="domain" description="Periplasmic binding protein" evidence="7">
    <location>
        <begin position="37"/>
        <end position="313"/>
    </location>
</feature>
<evidence type="ECO:0000313" key="8">
    <source>
        <dbReference type="EMBL" id="MBY0754364.1"/>
    </source>
</evidence>
<dbReference type="Proteomes" id="UP001299068">
    <property type="component" value="Unassembled WGS sequence"/>
</dbReference>
<evidence type="ECO:0000256" key="3">
    <source>
        <dbReference type="ARBA" id="ARBA00022723"/>
    </source>
</evidence>
<dbReference type="RefSeq" id="WP_221858928.1">
    <property type="nucleotide sequence ID" value="NZ_JAIKTU010000002.1"/>
</dbReference>
<protein>
    <recommendedName>
        <fullName evidence="6">D-galactose/methyl-galactoside binding periplasmic protein MglB</fullName>
    </recommendedName>
</protein>
<evidence type="ECO:0000256" key="5">
    <source>
        <dbReference type="ARBA" id="ARBA00034323"/>
    </source>
</evidence>
<dbReference type="Pfam" id="PF13407">
    <property type="entry name" value="Peripla_BP_4"/>
    <property type="match status" value="1"/>
</dbReference>
<organism evidence="8 9">
    <name type="scientific">Clostridium sardiniense</name>
    <name type="common">Clostridium absonum</name>
    <dbReference type="NCBI Taxonomy" id="29369"/>
    <lineage>
        <taxon>Bacteria</taxon>
        <taxon>Bacillati</taxon>
        <taxon>Bacillota</taxon>
        <taxon>Clostridia</taxon>
        <taxon>Eubacteriales</taxon>
        <taxon>Clostridiaceae</taxon>
        <taxon>Clostridium</taxon>
    </lineage>
</organism>
<evidence type="ECO:0000256" key="1">
    <source>
        <dbReference type="ARBA" id="ARBA00004196"/>
    </source>
</evidence>
<gene>
    <name evidence="8" type="ORF">K5V21_02735</name>
</gene>
<evidence type="ECO:0000256" key="4">
    <source>
        <dbReference type="ARBA" id="ARBA00022729"/>
    </source>
</evidence>
<dbReference type="EMBL" id="JAIKTU010000002">
    <property type="protein sequence ID" value="MBY0754364.1"/>
    <property type="molecule type" value="Genomic_DNA"/>
</dbReference>
<dbReference type="PROSITE" id="PS51257">
    <property type="entry name" value="PROKAR_LIPOPROTEIN"/>
    <property type="match status" value="1"/>
</dbReference>
<evidence type="ECO:0000256" key="6">
    <source>
        <dbReference type="ARBA" id="ARBA00034344"/>
    </source>
</evidence>
<dbReference type="PANTHER" id="PTHR46847:SF1">
    <property type="entry name" value="D-ALLOSE-BINDING PERIPLASMIC PROTEIN-RELATED"/>
    <property type="match status" value="1"/>
</dbReference>
<dbReference type="SUPFAM" id="SSF53822">
    <property type="entry name" value="Periplasmic binding protein-like I"/>
    <property type="match status" value="1"/>
</dbReference>
<dbReference type="PANTHER" id="PTHR46847">
    <property type="entry name" value="D-ALLOSE-BINDING PERIPLASMIC PROTEIN-RELATED"/>
    <property type="match status" value="1"/>
</dbReference>
<dbReference type="CDD" id="cd01539">
    <property type="entry name" value="PBP1_GGBP"/>
    <property type="match status" value="1"/>
</dbReference>
<accession>A0ABS7KU76</accession>
<comment type="caution">
    <text evidence="8">The sequence shown here is derived from an EMBL/GenBank/DDBJ whole genome shotgun (WGS) entry which is preliminary data.</text>
</comment>